<dbReference type="RefSeq" id="WP_038445655.1">
    <property type="nucleotide sequence ID" value="NZ_CP008896.1"/>
</dbReference>
<accession>A0A379I747</accession>
<reference evidence="1 2" key="1">
    <citation type="submission" date="2018-06" db="EMBL/GenBank/DDBJ databases">
        <authorList>
            <consortium name="Pathogen Informatics"/>
            <person name="Doyle S."/>
        </authorList>
    </citation>
    <scope>NUCLEOTIDE SEQUENCE [LARGE SCALE GENOMIC DNA]</scope>
    <source>
        <strain evidence="1 2">NCTC10392</strain>
    </source>
</reference>
<dbReference type="EMBL" id="UGUS01000002">
    <property type="protein sequence ID" value="SUD28071.1"/>
    <property type="molecule type" value="Genomic_DNA"/>
</dbReference>
<evidence type="ECO:0000313" key="2">
    <source>
        <dbReference type="Proteomes" id="UP000255125"/>
    </source>
</evidence>
<sequence>MEQKHKRISLAKKRKLIATYRLPVATRPQEAPSPASTQADSDLNGAVINNSVFSFVAGMSRLNKEYTRKSYLLASAYVSDVLNVGRGTQAWYDEFIKVMTNLGWLPIRSSFERVTTSRQGLSVQMAALNIISSTVASTTLGGSLAMALPKLAADAFEALKQQATPFELFKRNIVNHEGGDFGLASCSEVDGEVLMVLVTYSAHGVGKSMGIPFFEWDSSTVEAFSGQTCLMLNPAVVNEATIQQLRASAGDKVMLAIAQYQI</sequence>
<gene>
    <name evidence="1" type="ORF">NCTC10392_00660</name>
</gene>
<organism evidence="1 2">
    <name type="scientific">Pseudomonas fluorescens</name>
    <dbReference type="NCBI Taxonomy" id="294"/>
    <lineage>
        <taxon>Bacteria</taxon>
        <taxon>Pseudomonadati</taxon>
        <taxon>Pseudomonadota</taxon>
        <taxon>Gammaproteobacteria</taxon>
        <taxon>Pseudomonadales</taxon>
        <taxon>Pseudomonadaceae</taxon>
        <taxon>Pseudomonas</taxon>
    </lineage>
</organism>
<proteinExistence type="predicted"/>
<dbReference type="OrthoDB" id="6984293at2"/>
<dbReference type="AlphaFoldDB" id="A0A379I747"/>
<protein>
    <submittedName>
        <fullName evidence="1">Uncharacterized protein</fullName>
    </submittedName>
</protein>
<evidence type="ECO:0000313" key="1">
    <source>
        <dbReference type="EMBL" id="SUD28071.1"/>
    </source>
</evidence>
<name>A0A379I747_PSEFL</name>
<dbReference type="Proteomes" id="UP000255125">
    <property type="component" value="Unassembled WGS sequence"/>
</dbReference>
<dbReference type="KEGG" id="pfn:HZ99_21070"/>